<evidence type="ECO:0000313" key="2">
    <source>
        <dbReference type="Proteomes" id="UP000028761"/>
    </source>
</evidence>
<accession>A0A8I5R1U3</accession>
<dbReference type="PRINTS" id="PR02045">
    <property type="entry name" value="F138DOMAIN"/>
</dbReference>
<dbReference type="PANTHER" id="PTHR12138:SF75">
    <property type="entry name" value="SECRETED PROTEIN"/>
    <property type="match status" value="1"/>
</dbReference>
<name>A0A8I5R1U3_PAPAN</name>
<dbReference type="PANTHER" id="PTHR12138">
    <property type="entry name" value="PRIMATE-EXPANDED PROTEIN FAMILY"/>
    <property type="match status" value="1"/>
</dbReference>
<sequence>KRFFFFFLRQSVALSPRLECSGQISAHCKLRLPGSRHSPASASRVAGTTGACHLARLVFFFFFETESCSVAQAGVQWPDLSSLQAPPPGFTPFSCLSLPSSWDYRRPPRRPASFLYFLVETGFHHVSQDGLDLPTS</sequence>
<protein>
    <submittedName>
        <fullName evidence="1">Uncharacterized protein</fullName>
    </submittedName>
</protein>
<organism evidence="1 2">
    <name type="scientific">Papio anubis</name>
    <name type="common">Olive baboon</name>
    <dbReference type="NCBI Taxonomy" id="9555"/>
    <lineage>
        <taxon>Eukaryota</taxon>
        <taxon>Metazoa</taxon>
        <taxon>Chordata</taxon>
        <taxon>Craniata</taxon>
        <taxon>Vertebrata</taxon>
        <taxon>Euteleostomi</taxon>
        <taxon>Mammalia</taxon>
        <taxon>Eutheria</taxon>
        <taxon>Euarchontoglires</taxon>
        <taxon>Primates</taxon>
        <taxon>Haplorrhini</taxon>
        <taxon>Catarrhini</taxon>
        <taxon>Cercopithecidae</taxon>
        <taxon>Cercopithecinae</taxon>
        <taxon>Papio</taxon>
    </lineage>
</organism>
<dbReference type="AlphaFoldDB" id="A0A8I5R1U3"/>
<proteinExistence type="predicted"/>
<keyword evidence="2" id="KW-1185">Reference proteome</keyword>
<reference evidence="1" key="3">
    <citation type="submission" date="2025-09" db="UniProtKB">
        <authorList>
            <consortium name="Ensembl"/>
        </authorList>
    </citation>
    <scope>IDENTIFICATION</scope>
</reference>
<dbReference type="Proteomes" id="UP000028761">
    <property type="component" value="Chromosome 13"/>
</dbReference>
<reference evidence="1 2" key="1">
    <citation type="submission" date="2012-03" db="EMBL/GenBank/DDBJ databases">
        <title>Whole Genome Assembly of Papio anubis.</title>
        <authorList>
            <person name="Liu Y.L."/>
            <person name="Abraham K.A."/>
            <person name="Akbar H.A."/>
            <person name="Ali S.A."/>
            <person name="Anosike U.A."/>
            <person name="Aqrawi P.A."/>
            <person name="Arias F.A."/>
            <person name="Attaway T.A."/>
            <person name="Awwad R.A."/>
            <person name="Babu C.B."/>
            <person name="Bandaranaike D.B."/>
            <person name="Battles P.B."/>
            <person name="Bell A.B."/>
            <person name="Beltran B.B."/>
            <person name="Berhane-Mersha D.B."/>
            <person name="Bess C.B."/>
            <person name="Bickham C.B."/>
            <person name="Bolden T.B."/>
            <person name="Carter K.C."/>
            <person name="Chau D.C."/>
            <person name="Chavez A.C."/>
            <person name="Clerc-Blankenburg K.C."/>
            <person name="Coyle M.C."/>
            <person name="Dao M.D."/>
            <person name="Davila M.L.D."/>
            <person name="Davy-Carroll L.D."/>
            <person name="Denson S.D."/>
            <person name="Dinh H.D."/>
            <person name="Fernandez S.F."/>
            <person name="Fernando P.F."/>
            <person name="Forbes L.F."/>
            <person name="Francis C.F."/>
            <person name="Francisco L.F."/>
            <person name="Fu Q.F."/>
            <person name="Garcia-Iii R.G."/>
            <person name="Garrett T.G."/>
            <person name="Gross S.G."/>
            <person name="Gubbala S.G."/>
            <person name="Hirani K.H."/>
            <person name="Hogues M.H."/>
            <person name="Hollins B.H."/>
            <person name="Jackson L.J."/>
            <person name="Javaid M.J."/>
            <person name="Jhangiani S.J."/>
            <person name="Johnson A.J."/>
            <person name="Johnson B.J."/>
            <person name="Jones J.J."/>
            <person name="Joshi V.J."/>
            <person name="Kalu J.K."/>
            <person name="Khan N.K."/>
            <person name="Korchina V.K."/>
            <person name="Kovar C.K."/>
            <person name="Lago L.L."/>
            <person name="Lara F.L."/>
            <person name="Le T.-K.L."/>
            <person name="Lee S.L."/>
            <person name="Legall-Iii F.L."/>
            <person name="Lemon S.L."/>
            <person name="Liu J.L."/>
            <person name="Liu Y.-S.L."/>
            <person name="Liyanage D.L."/>
            <person name="Lopez J.L."/>
            <person name="Lorensuhewa L.L."/>
            <person name="Mata R.M."/>
            <person name="Mathew T.M."/>
            <person name="Mercado C.M."/>
            <person name="Mercado I.M."/>
            <person name="Morales K.M."/>
            <person name="Morgan M.M."/>
            <person name="Munidasa M.M."/>
            <person name="Ngo D.N."/>
            <person name="Nguyen L.N."/>
            <person name="Nguyen T.N."/>
            <person name="Nguyen N.N."/>
            <person name="Obregon M.O."/>
            <person name="Okwuonu G.O."/>
            <person name="Ongeri F.O."/>
            <person name="Onwere C.O."/>
            <person name="Osifeso I.O."/>
            <person name="Parra A.P."/>
            <person name="Patil S.P."/>
            <person name="Perez A.P."/>
            <person name="Perez Y.P."/>
            <person name="Pham C.P."/>
            <person name="Pu L.-L.P."/>
            <person name="Puazo M.P."/>
            <person name="Quiroz J.Q."/>
            <person name="Rouhana J.R."/>
            <person name="Ruiz M.R."/>
            <person name="Ruiz S.-J.R."/>
            <person name="Saada N.S."/>
            <person name="Santibanez J.S."/>
            <person name="Scheel M.S."/>
            <person name="Schneider B.S."/>
            <person name="Simmons D.S."/>
            <person name="Sisson I.S."/>
            <person name="Tang L.-Y.T."/>
            <person name="Thornton R.T."/>
            <person name="Tisius J.T."/>
            <person name="Toledanes G.T."/>
            <person name="Trejos Z.T."/>
            <person name="Usmani K.U."/>
            <person name="Varghese R.V."/>
            <person name="Vattathil S.V."/>
            <person name="Vee V.V."/>
            <person name="Walker D.W."/>
            <person name="Weissenberger G.W."/>
            <person name="White C.W."/>
            <person name="Williams A.W."/>
            <person name="Woodworth J.W."/>
            <person name="Wright R.W."/>
            <person name="Zhu Y.Z."/>
            <person name="Han Y.H."/>
            <person name="Newsham I.N."/>
            <person name="Nazareth L.N."/>
            <person name="Worley K.W."/>
            <person name="Muzny D.M."/>
            <person name="Rogers J.R."/>
            <person name="Gibbs R.G."/>
        </authorList>
    </citation>
    <scope>NUCLEOTIDE SEQUENCE [LARGE SCALE GENOMIC DNA]</scope>
</reference>
<dbReference type="GeneTree" id="ENSGT00940000161627"/>
<dbReference type="Ensembl" id="ENSPANT00000066703.1">
    <property type="protein sequence ID" value="ENSPANP00000057133.1"/>
    <property type="gene ID" value="ENSPANG00000043578.1"/>
</dbReference>
<evidence type="ECO:0000313" key="1">
    <source>
        <dbReference type="Ensembl" id="ENSPANP00000057133.1"/>
    </source>
</evidence>
<reference evidence="1" key="2">
    <citation type="submission" date="2025-08" db="UniProtKB">
        <authorList>
            <consortium name="Ensembl"/>
        </authorList>
    </citation>
    <scope>IDENTIFICATION</scope>
</reference>